<reference evidence="2" key="2">
    <citation type="journal article" date="2022" name="Microbiol. Resour. Announc.">
        <title>Whole-Genome Sequence of Entomortierella parvispora E1425, a Mucoromycotan Fungus Associated with Burkholderiaceae-Related Endosymbiotic Bacteria.</title>
        <authorList>
            <person name="Herlambang A."/>
            <person name="Guo Y."/>
            <person name="Takashima Y."/>
            <person name="Narisawa K."/>
            <person name="Ohta H."/>
            <person name="Nishizawa T."/>
        </authorList>
    </citation>
    <scope>NUCLEOTIDE SEQUENCE</scope>
    <source>
        <strain evidence="2">E1425</strain>
    </source>
</reference>
<dbReference type="OrthoDB" id="10692209at2759"/>
<evidence type="ECO:0000256" key="1">
    <source>
        <dbReference type="SAM" id="MobiDB-lite"/>
    </source>
</evidence>
<feature type="compositionally biased region" description="Acidic residues" evidence="1">
    <location>
        <begin position="267"/>
        <end position="289"/>
    </location>
</feature>
<gene>
    <name evidence="2" type="ORF">EMPS_09180</name>
</gene>
<feature type="region of interest" description="Disordered" evidence="1">
    <location>
        <begin position="806"/>
        <end position="845"/>
    </location>
</feature>
<keyword evidence="3" id="KW-1185">Reference proteome</keyword>
<name>A0A9P3HHP7_9FUNG</name>
<protein>
    <submittedName>
        <fullName evidence="2">Uncharacterized protein</fullName>
    </submittedName>
</protein>
<feature type="compositionally biased region" description="Basic and acidic residues" evidence="1">
    <location>
        <begin position="386"/>
        <end position="407"/>
    </location>
</feature>
<feature type="region of interest" description="Disordered" evidence="1">
    <location>
        <begin position="209"/>
        <end position="320"/>
    </location>
</feature>
<feature type="region of interest" description="Disordered" evidence="1">
    <location>
        <begin position="487"/>
        <end position="605"/>
    </location>
</feature>
<feature type="compositionally biased region" description="Basic and acidic residues" evidence="1">
    <location>
        <begin position="498"/>
        <end position="509"/>
    </location>
</feature>
<feature type="region of interest" description="Disordered" evidence="1">
    <location>
        <begin position="363"/>
        <end position="468"/>
    </location>
</feature>
<proteinExistence type="predicted"/>
<feature type="compositionally biased region" description="Basic and acidic residues" evidence="1">
    <location>
        <begin position="10"/>
        <end position="25"/>
    </location>
</feature>
<evidence type="ECO:0000313" key="3">
    <source>
        <dbReference type="Proteomes" id="UP000827284"/>
    </source>
</evidence>
<reference evidence="2" key="1">
    <citation type="submission" date="2021-11" db="EMBL/GenBank/DDBJ databases">
        <authorList>
            <person name="Herlambang A."/>
            <person name="Guo Y."/>
            <person name="Takashima Y."/>
            <person name="Nishizawa T."/>
        </authorList>
    </citation>
    <scope>NUCLEOTIDE SEQUENCE</scope>
    <source>
        <strain evidence="2">E1425</strain>
    </source>
</reference>
<feature type="compositionally biased region" description="Basic and acidic residues" evidence="1">
    <location>
        <begin position="812"/>
        <end position="831"/>
    </location>
</feature>
<dbReference type="AlphaFoldDB" id="A0A9P3HHP7"/>
<feature type="compositionally biased region" description="Basic and acidic residues" evidence="1">
    <location>
        <begin position="521"/>
        <end position="530"/>
    </location>
</feature>
<feature type="compositionally biased region" description="Basic and acidic residues" evidence="1">
    <location>
        <begin position="417"/>
        <end position="431"/>
    </location>
</feature>
<feature type="compositionally biased region" description="Basic and acidic residues" evidence="1">
    <location>
        <begin position="98"/>
        <end position="112"/>
    </location>
</feature>
<dbReference type="EMBL" id="BQFW01000012">
    <property type="protein sequence ID" value="GJJ76821.1"/>
    <property type="molecule type" value="Genomic_DNA"/>
</dbReference>
<accession>A0A9P3HHP7</accession>
<feature type="compositionally biased region" description="Low complexity" evidence="1">
    <location>
        <begin position="40"/>
        <end position="61"/>
    </location>
</feature>
<sequence>MKRAPLGEISMRKPLGEIHITRADTTDDQAGPSHQELHKQQQQQQQQQQPRHYQRQQQRQQNQEHREQNQSENDQDYPPHSEERQPYSLTHGDASSPAREEYSCTSDEDVKHPQYQGRQHILRSRQQTPERKSRQHYPEWCGPQRRGSRYLFSMIHRSQRIDLEREVSSAEELFETRPRLLWSENYDPNLSPDISDWDDEPILQPWLAKEIAAEGDDELNSAQHDANSSNEFDTQHPQRKSSAPVVSYPPGTTVPATAVEEKGAAEVDYEDFDEEPGEEADDERDDDDERPLRKRRRTPEYSGSTPAARQPAPLSKQSAASDEGYFDIIAASRLPCANDIPEVGPSSAAMAIAPVAAFHIRPDTPEIEKGLQHSGDNVESSAPSEKSVDIKESMDKENKDKENKDLTEVDAVGIHADGGKPDKENPSDVHAKSTPQVDLKEQLGLPISDQEQPAAADDVSYESQDMYYEDDIEADLSAYFDGDTKLSAVLNDEDDSDKENQEPFNKDDYNPNDGAQSGYEPVERDARATESGESDQENAPIYTTTLPPSIPEEDEESDKENQKPTYGTDEHLQEAAQESDYERESIESEVFIVGDDYSDGPSDKVDDVQVFNSKYPLYFDDSGFGHSECFDGACSPSGLVQEADSFSTREPQHHNDTPCTPLSRIGSRYSDAGLDAEFFGGAPHSDDEEQGSQRCLSTPRGRAYLSESVSEYDDDVASTTGGRTPPRKSDRLLYSDCPPTVSRGYTCEALVSVQEEHVDSPLPDPFSSNKAIPSRRASYHFKDDDNSLETRGPAIYISEAFSSVDKGHKHPRDVEYDTATNRESRRDDKRRGVQPSQPTITIPVPVGSVCDRGEIITPAVMQVYVPRRLDFSQPRAQPPLLRPFAGPLADARGWKAHQESVTIASSTTNTSTANTTAAAAATTTTTTATTTTNDAAWRICKVRVKTTLSAAELALQRK</sequence>
<comment type="caution">
    <text evidence="2">The sequence shown here is derived from an EMBL/GenBank/DDBJ whole genome shotgun (WGS) entry which is preliminary data.</text>
</comment>
<feature type="region of interest" description="Disordered" evidence="1">
    <location>
        <begin position="1"/>
        <end position="143"/>
    </location>
</feature>
<dbReference type="Proteomes" id="UP000827284">
    <property type="component" value="Unassembled WGS sequence"/>
</dbReference>
<feature type="compositionally biased region" description="Polar residues" evidence="1">
    <location>
        <begin position="374"/>
        <end position="384"/>
    </location>
</feature>
<evidence type="ECO:0000313" key="2">
    <source>
        <dbReference type="EMBL" id="GJJ76821.1"/>
    </source>
</evidence>
<organism evidence="2 3">
    <name type="scientific">Entomortierella parvispora</name>
    <dbReference type="NCBI Taxonomy" id="205924"/>
    <lineage>
        <taxon>Eukaryota</taxon>
        <taxon>Fungi</taxon>
        <taxon>Fungi incertae sedis</taxon>
        <taxon>Mucoromycota</taxon>
        <taxon>Mortierellomycotina</taxon>
        <taxon>Mortierellomycetes</taxon>
        <taxon>Mortierellales</taxon>
        <taxon>Mortierellaceae</taxon>
        <taxon>Entomortierella</taxon>
    </lineage>
</organism>
<feature type="compositionally biased region" description="Polar residues" evidence="1">
    <location>
        <begin position="220"/>
        <end position="232"/>
    </location>
</feature>
<feature type="region of interest" description="Disordered" evidence="1">
    <location>
        <begin position="641"/>
        <end position="734"/>
    </location>
</feature>